<organism evidence="1 2">
    <name type="scientific">Bifidobacterium olomucense</name>
    <dbReference type="NCBI Taxonomy" id="2675324"/>
    <lineage>
        <taxon>Bacteria</taxon>
        <taxon>Bacillati</taxon>
        <taxon>Actinomycetota</taxon>
        <taxon>Actinomycetes</taxon>
        <taxon>Bifidobacteriales</taxon>
        <taxon>Bifidobacteriaceae</taxon>
        <taxon>Bifidobacterium</taxon>
    </lineage>
</organism>
<dbReference type="RefSeq" id="WP_169240395.1">
    <property type="nucleotide sequence ID" value="NZ_JAAIIG010000002.1"/>
</dbReference>
<keyword evidence="2" id="KW-1185">Reference proteome</keyword>
<dbReference type="Proteomes" id="UP000543419">
    <property type="component" value="Unassembled WGS sequence"/>
</dbReference>
<accession>A0A7Y0HX40</accession>
<evidence type="ECO:0000313" key="1">
    <source>
        <dbReference type="EMBL" id="NMM97564.1"/>
    </source>
</evidence>
<protein>
    <submittedName>
        <fullName evidence="1">Uncharacterized protein</fullName>
    </submittedName>
</protein>
<dbReference type="AlphaFoldDB" id="A0A7Y0HX40"/>
<name>A0A7Y0HX40_9BIFI</name>
<reference evidence="1 2" key="1">
    <citation type="submission" date="2020-02" db="EMBL/GenBank/DDBJ databases">
        <title>Characterization of phylogenetic diversity of novel bifidobacterial species isolated in Czech ZOOs.</title>
        <authorList>
            <person name="Lugli G.A."/>
            <person name="Vera N.B."/>
            <person name="Ventura M."/>
        </authorList>
    </citation>
    <scope>NUCLEOTIDE SEQUENCE [LARGE SCALE GENOMIC DNA]</scope>
    <source>
        <strain evidence="1 2">DSM 109959</strain>
    </source>
</reference>
<sequence length="255" mass="28411">MGKKAQLREQRQQRMAHKWTSVRVKLDGRGSFVITGNASGPVSCTVKSVHPDGSVRPEGTTNVDSVDAVVQATLLRRARPRELGLGRVGEVVMHGHEADWWDVNRAYRFLCLTSEQLLAIKDMRGKLSSADTTIDEIADYSGIMHGTFLRWTLLNAARMCNGEVPIDTEVTFDAEGSCIKRADELMRSGLERLGLDEYADILDLPAPTIEASRRDADRTIRRAKGGDDETGEFLRAYDRGPAYAEEWIRAHHLCA</sequence>
<proteinExistence type="predicted"/>
<comment type="caution">
    <text evidence="1">The sequence shown here is derived from an EMBL/GenBank/DDBJ whole genome shotgun (WGS) entry which is preliminary data.</text>
</comment>
<gene>
    <name evidence="1" type="ORF">G1C97_0513</name>
</gene>
<evidence type="ECO:0000313" key="2">
    <source>
        <dbReference type="Proteomes" id="UP000543419"/>
    </source>
</evidence>
<dbReference type="EMBL" id="JAAIIG010000002">
    <property type="protein sequence ID" value="NMM97564.1"/>
    <property type="molecule type" value="Genomic_DNA"/>
</dbReference>